<keyword evidence="2" id="KW-0812">Transmembrane</keyword>
<keyword evidence="2" id="KW-0472">Membrane</keyword>
<proteinExistence type="predicted"/>
<feature type="region of interest" description="Disordered" evidence="1">
    <location>
        <begin position="1"/>
        <end position="33"/>
    </location>
</feature>
<sequence>MPDAEESGPASAPPATSGVGQQEPSDPSYAPGHRVRRVLPLGVGMTLVGLGLGFLGLRLRRS</sequence>
<keyword evidence="4" id="KW-1185">Reference proteome</keyword>
<evidence type="ECO:0000256" key="1">
    <source>
        <dbReference type="SAM" id="MobiDB-lite"/>
    </source>
</evidence>
<gene>
    <name evidence="3" type="ORF">SCOCK_840002</name>
</gene>
<dbReference type="Proteomes" id="UP001152519">
    <property type="component" value="Unassembled WGS sequence"/>
</dbReference>
<dbReference type="AlphaFoldDB" id="A0A9W4E1E5"/>
<keyword evidence="2" id="KW-1133">Transmembrane helix</keyword>
<comment type="caution">
    <text evidence="3">The sequence shown here is derived from an EMBL/GenBank/DDBJ whole genome shotgun (WGS) entry which is preliminary data.</text>
</comment>
<evidence type="ECO:0000313" key="4">
    <source>
        <dbReference type="Proteomes" id="UP001152519"/>
    </source>
</evidence>
<reference evidence="3" key="1">
    <citation type="submission" date="2021-05" db="EMBL/GenBank/DDBJ databases">
        <authorList>
            <person name="Arsene-Ploetze F."/>
        </authorList>
    </citation>
    <scope>NUCLEOTIDE SEQUENCE</scope>
    <source>
        <strain evidence="3">DSM 42138</strain>
    </source>
</reference>
<evidence type="ECO:0000313" key="3">
    <source>
        <dbReference type="EMBL" id="CAG6399167.1"/>
    </source>
</evidence>
<feature type="compositionally biased region" description="Low complexity" evidence="1">
    <location>
        <begin position="7"/>
        <end position="20"/>
    </location>
</feature>
<name>A0A9W4E1E5_9ACTN</name>
<dbReference type="EMBL" id="CAJSLV010000119">
    <property type="protein sequence ID" value="CAG6399167.1"/>
    <property type="molecule type" value="Genomic_DNA"/>
</dbReference>
<evidence type="ECO:0000256" key="2">
    <source>
        <dbReference type="SAM" id="Phobius"/>
    </source>
</evidence>
<feature type="transmembrane region" description="Helical" evidence="2">
    <location>
        <begin position="38"/>
        <end position="57"/>
    </location>
</feature>
<dbReference type="RefSeq" id="WP_251501587.1">
    <property type="nucleotide sequence ID" value="NZ_CAJSLV010000119.1"/>
</dbReference>
<organism evidence="3 4">
    <name type="scientific">Actinacidiphila cocklensis</name>
    <dbReference type="NCBI Taxonomy" id="887465"/>
    <lineage>
        <taxon>Bacteria</taxon>
        <taxon>Bacillati</taxon>
        <taxon>Actinomycetota</taxon>
        <taxon>Actinomycetes</taxon>
        <taxon>Kitasatosporales</taxon>
        <taxon>Streptomycetaceae</taxon>
        <taxon>Actinacidiphila</taxon>
    </lineage>
</organism>
<protein>
    <submittedName>
        <fullName evidence="3">Uncharacterized protein</fullName>
    </submittedName>
</protein>
<accession>A0A9W4E1E5</accession>